<reference evidence="2" key="1">
    <citation type="journal article" date="2021" name="Sci. Adv.">
        <title>The American lobster genome reveals insights on longevity, neural, and immune adaptations.</title>
        <authorList>
            <person name="Polinski J.M."/>
            <person name="Zimin A.V."/>
            <person name="Clark K.F."/>
            <person name="Kohn A.B."/>
            <person name="Sadowski N."/>
            <person name="Timp W."/>
            <person name="Ptitsyn A."/>
            <person name="Khanna P."/>
            <person name="Romanova D.Y."/>
            <person name="Williams P."/>
            <person name="Greenwood S.J."/>
            <person name="Moroz L.L."/>
            <person name="Walt D.R."/>
            <person name="Bodnar A.G."/>
        </authorList>
    </citation>
    <scope>NUCLEOTIDE SEQUENCE</scope>
    <source>
        <strain evidence="2">GMGI-L3</strain>
    </source>
</reference>
<gene>
    <name evidence="2" type="primary">Ir4-L6</name>
    <name evidence="2" type="ORF">Hamer_G007856</name>
</gene>
<keyword evidence="1" id="KW-0732">Signal</keyword>
<dbReference type="Proteomes" id="UP000747542">
    <property type="component" value="Unassembled WGS sequence"/>
</dbReference>
<evidence type="ECO:0000256" key="1">
    <source>
        <dbReference type="SAM" id="SignalP"/>
    </source>
</evidence>
<evidence type="ECO:0000313" key="3">
    <source>
        <dbReference type="Proteomes" id="UP000747542"/>
    </source>
</evidence>
<dbReference type="AlphaFoldDB" id="A0A8J5JV14"/>
<name>A0A8J5JV14_HOMAM</name>
<feature type="chain" id="PRO_5035248044" evidence="1">
    <location>
        <begin position="22"/>
        <end position="183"/>
    </location>
</feature>
<organism evidence="2 3">
    <name type="scientific">Homarus americanus</name>
    <name type="common">American lobster</name>
    <dbReference type="NCBI Taxonomy" id="6706"/>
    <lineage>
        <taxon>Eukaryota</taxon>
        <taxon>Metazoa</taxon>
        <taxon>Ecdysozoa</taxon>
        <taxon>Arthropoda</taxon>
        <taxon>Crustacea</taxon>
        <taxon>Multicrustacea</taxon>
        <taxon>Malacostraca</taxon>
        <taxon>Eumalacostraca</taxon>
        <taxon>Eucarida</taxon>
        <taxon>Decapoda</taxon>
        <taxon>Pleocyemata</taxon>
        <taxon>Astacidea</taxon>
        <taxon>Nephropoidea</taxon>
        <taxon>Nephropidae</taxon>
        <taxon>Homarus</taxon>
    </lineage>
</organism>
<comment type="caution">
    <text evidence="2">The sequence shown here is derived from an EMBL/GenBank/DDBJ whole genome shotgun (WGS) entry which is preliminary data.</text>
</comment>
<proteinExistence type="predicted"/>
<keyword evidence="3" id="KW-1185">Reference proteome</keyword>
<dbReference type="EMBL" id="JAHLQT010027705">
    <property type="protein sequence ID" value="KAG7162340.1"/>
    <property type="molecule type" value="Genomic_DNA"/>
</dbReference>
<evidence type="ECO:0000313" key="2">
    <source>
        <dbReference type="EMBL" id="KAG7162340.1"/>
    </source>
</evidence>
<accession>A0A8J5JV14</accession>
<keyword evidence="2" id="KW-0675">Receptor</keyword>
<sequence length="183" mass="20175">MTAAVAALVLFLAAIDCQVLARLPRPVMERESLYLAAGAVEAVLSKVRHDNTSVLVLTDRSTSPSTVFLMRAGLFAPWGMGVFEMITHNQDTNETLPQITQVISEARRLRQVSWSLTVVVVSDDPAFLAAFAEWSLKGRLLVWPTRLLAVTHLPLSELQHLYGMFSKTNSLVLTVDNTIASIR</sequence>
<feature type="signal peptide" evidence="1">
    <location>
        <begin position="1"/>
        <end position="21"/>
    </location>
</feature>
<feature type="non-terminal residue" evidence="2">
    <location>
        <position position="183"/>
    </location>
</feature>
<protein>
    <submittedName>
        <fullName evidence="2">Putative olfactory ionotropic receptor IR4-like 6</fullName>
    </submittedName>
</protein>